<feature type="signal peptide" evidence="1">
    <location>
        <begin position="1"/>
        <end position="19"/>
    </location>
</feature>
<reference evidence="2" key="2">
    <citation type="submission" date="2025-08" db="UniProtKB">
        <authorList>
            <consortium name="Ensembl"/>
        </authorList>
    </citation>
    <scope>IDENTIFICATION</scope>
</reference>
<dbReference type="AlphaFoldDB" id="A0A4W5LQ92"/>
<evidence type="ECO:0008006" key="4">
    <source>
        <dbReference type="Google" id="ProtNLM"/>
    </source>
</evidence>
<feature type="chain" id="PRO_5021400088" description="Secreted protein" evidence="1">
    <location>
        <begin position="20"/>
        <end position="66"/>
    </location>
</feature>
<evidence type="ECO:0000313" key="2">
    <source>
        <dbReference type="Ensembl" id="ENSHHUP00000028088.1"/>
    </source>
</evidence>
<protein>
    <recommendedName>
        <fullName evidence="4">Secreted protein</fullName>
    </recommendedName>
</protein>
<sequence length="66" mass="7468">MFLVALCLCLGTLVSSGVGLEFRYHNTVEVETYLRDVNNTFEFTHLHTIGKSVEGKKTDPFICLQM</sequence>
<name>A0A4W5LQ92_9TELE</name>
<keyword evidence="1" id="KW-0732">Signal</keyword>
<reference evidence="3" key="1">
    <citation type="submission" date="2018-06" db="EMBL/GenBank/DDBJ databases">
        <title>Genome assembly of Danube salmon.</title>
        <authorList>
            <person name="Macqueen D.J."/>
            <person name="Gundappa M.K."/>
        </authorList>
    </citation>
    <scope>NUCLEOTIDE SEQUENCE [LARGE SCALE GENOMIC DNA]</scope>
</reference>
<evidence type="ECO:0000256" key="1">
    <source>
        <dbReference type="SAM" id="SignalP"/>
    </source>
</evidence>
<dbReference type="Ensembl" id="ENSHHUT00000029213.1">
    <property type="protein sequence ID" value="ENSHHUP00000028088.1"/>
    <property type="gene ID" value="ENSHHUG00000017856.1"/>
</dbReference>
<dbReference type="Proteomes" id="UP000314982">
    <property type="component" value="Unassembled WGS sequence"/>
</dbReference>
<accession>A0A4W5LQ92</accession>
<keyword evidence="3" id="KW-1185">Reference proteome</keyword>
<organism evidence="2 3">
    <name type="scientific">Hucho hucho</name>
    <name type="common">huchen</name>
    <dbReference type="NCBI Taxonomy" id="62062"/>
    <lineage>
        <taxon>Eukaryota</taxon>
        <taxon>Metazoa</taxon>
        <taxon>Chordata</taxon>
        <taxon>Craniata</taxon>
        <taxon>Vertebrata</taxon>
        <taxon>Euteleostomi</taxon>
        <taxon>Actinopterygii</taxon>
        <taxon>Neopterygii</taxon>
        <taxon>Teleostei</taxon>
        <taxon>Protacanthopterygii</taxon>
        <taxon>Salmoniformes</taxon>
        <taxon>Salmonidae</taxon>
        <taxon>Salmoninae</taxon>
        <taxon>Hucho</taxon>
    </lineage>
</organism>
<evidence type="ECO:0000313" key="3">
    <source>
        <dbReference type="Proteomes" id="UP000314982"/>
    </source>
</evidence>
<dbReference type="GeneTree" id="ENSGT01060000251929"/>
<proteinExistence type="predicted"/>
<reference evidence="2" key="3">
    <citation type="submission" date="2025-09" db="UniProtKB">
        <authorList>
            <consortium name="Ensembl"/>
        </authorList>
    </citation>
    <scope>IDENTIFICATION</scope>
</reference>